<evidence type="ECO:0000313" key="3">
    <source>
        <dbReference type="Proteomes" id="UP000095746"/>
    </source>
</evidence>
<reference evidence="2 3" key="1">
    <citation type="submission" date="2015-09" db="EMBL/GenBank/DDBJ databases">
        <authorList>
            <consortium name="Pathogen Informatics"/>
        </authorList>
    </citation>
    <scope>NUCLEOTIDE SEQUENCE [LARGE SCALE GENOMIC DNA]</scope>
    <source>
        <strain evidence="2 3">2789STDY5608854</strain>
    </source>
</reference>
<sequence>MGRLLPSSRAVSTKPMHAKAPPRAMVRRVPSRLASRPPPTPPRQKKHMVRVKFMVSWEAFQPNASASGAFSMDQL</sequence>
<dbReference type="Proteomes" id="UP000095746">
    <property type="component" value="Unassembled WGS sequence"/>
</dbReference>
<evidence type="ECO:0000313" key="2">
    <source>
        <dbReference type="EMBL" id="CUN79331.1"/>
    </source>
</evidence>
<dbReference type="AlphaFoldDB" id="A0A173ZSS9"/>
<feature type="region of interest" description="Disordered" evidence="1">
    <location>
        <begin position="1"/>
        <end position="47"/>
    </location>
</feature>
<organism evidence="2 3">
    <name type="scientific">Flavonifractor plautii</name>
    <name type="common">Fusobacterium plautii</name>
    <dbReference type="NCBI Taxonomy" id="292800"/>
    <lineage>
        <taxon>Bacteria</taxon>
        <taxon>Bacillati</taxon>
        <taxon>Bacillota</taxon>
        <taxon>Clostridia</taxon>
        <taxon>Eubacteriales</taxon>
        <taxon>Oscillospiraceae</taxon>
        <taxon>Flavonifractor</taxon>
    </lineage>
</organism>
<proteinExistence type="predicted"/>
<gene>
    <name evidence="2" type="ORF">ERS852411_00493</name>
</gene>
<name>A0A173ZSS9_FLAPL</name>
<accession>A0A173ZSS9</accession>
<dbReference type="EMBL" id="CYZT01000017">
    <property type="protein sequence ID" value="CUN79331.1"/>
    <property type="molecule type" value="Genomic_DNA"/>
</dbReference>
<evidence type="ECO:0000256" key="1">
    <source>
        <dbReference type="SAM" id="MobiDB-lite"/>
    </source>
</evidence>
<protein>
    <submittedName>
        <fullName evidence="2">Uncharacterized protein</fullName>
    </submittedName>
</protein>